<dbReference type="Proteomes" id="UP000011693">
    <property type="component" value="Unassembled WGS sequence"/>
</dbReference>
<organism evidence="2 3">
    <name type="scientific">Natrialba chahannaoensis JCM 10990</name>
    <dbReference type="NCBI Taxonomy" id="1227492"/>
    <lineage>
        <taxon>Archaea</taxon>
        <taxon>Methanobacteriati</taxon>
        <taxon>Methanobacteriota</taxon>
        <taxon>Stenosarchaea group</taxon>
        <taxon>Halobacteria</taxon>
        <taxon>Halobacteriales</taxon>
        <taxon>Natrialbaceae</taxon>
        <taxon>Natrialba</taxon>
    </lineage>
</organism>
<evidence type="ECO:0000313" key="2">
    <source>
        <dbReference type="EMBL" id="ELZ04061.1"/>
    </source>
</evidence>
<reference evidence="2 3" key="1">
    <citation type="journal article" date="2014" name="PLoS Genet.">
        <title>Phylogenetically driven sequencing of extremely halophilic archaea reveals strategies for static and dynamic osmo-response.</title>
        <authorList>
            <person name="Becker E.A."/>
            <person name="Seitzer P.M."/>
            <person name="Tritt A."/>
            <person name="Larsen D."/>
            <person name="Krusor M."/>
            <person name="Yao A.I."/>
            <person name="Wu D."/>
            <person name="Madern D."/>
            <person name="Eisen J.A."/>
            <person name="Darling A.E."/>
            <person name="Facciotti M.T."/>
        </authorList>
    </citation>
    <scope>NUCLEOTIDE SEQUENCE [LARGE SCALE GENOMIC DNA]</scope>
    <source>
        <strain evidence="2 3">JCM 10990</strain>
    </source>
</reference>
<proteinExistence type="predicted"/>
<name>M0AZJ5_9EURY</name>
<sequence>MDRGRVDDGSLPDRVCEKENSQQQARGRQIKPVGVPKVGQQYRIDHSDAHREDPATREREQDRPAAVFAECNDCLENAVKERDGSGTTWPYDSSTTN</sequence>
<comment type="caution">
    <text evidence="2">The sequence shown here is derived from an EMBL/GenBank/DDBJ whole genome shotgun (WGS) entry which is preliminary data.</text>
</comment>
<protein>
    <submittedName>
        <fullName evidence="2">Uncharacterized protein</fullName>
    </submittedName>
</protein>
<keyword evidence="3" id="KW-1185">Reference proteome</keyword>
<feature type="region of interest" description="Disordered" evidence="1">
    <location>
        <begin position="1"/>
        <end position="64"/>
    </location>
</feature>
<dbReference type="AlphaFoldDB" id="M0AZJ5"/>
<gene>
    <name evidence="2" type="ORF">C482_03476</name>
</gene>
<evidence type="ECO:0000313" key="3">
    <source>
        <dbReference type="Proteomes" id="UP000011693"/>
    </source>
</evidence>
<accession>M0AZJ5</accession>
<feature type="compositionally biased region" description="Basic and acidic residues" evidence="1">
    <location>
        <begin position="43"/>
        <end position="63"/>
    </location>
</feature>
<evidence type="ECO:0000256" key="1">
    <source>
        <dbReference type="SAM" id="MobiDB-lite"/>
    </source>
</evidence>
<dbReference type="EMBL" id="AOIN01000024">
    <property type="protein sequence ID" value="ELZ04061.1"/>
    <property type="molecule type" value="Genomic_DNA"/>
</dbReference>